<reference evidence="1 2" key="1">
    <citation type="journal article" date="2011" name="PLoS Genet.">
        <title>Genome sequencing and comparative transcriptomics of the model entomopathogenic fungi Metarhizium anisopliae and M. acridum.</title>
        <authorList>
            <person name="Gao Q."/>
            <person name="Jin K."/>
            <person name="Ying S.H."/>
            <person name="Zhang Y."/>
            <person name="Xiao G."/>
            <person name="Shang Y."/>
            <person name="Duan Z."/>
            <person name="Hu X."/>
            <person name="Xie X.Q."/>
            <person name="Zhou G."/>
            <person name="Peng G."/>
            <person name="Luo Z."/>
            <person name="Huang W."/>
            <person name="Wang B."/>
            <person name="Fang W."/>
            <person name="Wang S."/>
            <person name="Zhong Y."/>
            <person name="Ma L.J."/>
            <person name="St Leger R.J."/>
            <person name="Zhao G.P."/>
            <person name="Pei Y."/>
            <person name="Feng M.G."/>
            <person name="Xia Y."/>
            <person name="Wang C."/>
        </authorList>
    </citation>
    <scope>NUCLEOTIDE SEQUENCE [LARGE SCALE GENOMIC DNA]</scope>
    <source>
        <strain evidence="1 2">CQMa 102</strain>
    </source>
</reference>
<protein>
    <submittedName>
        <fullName evidence="1">Uncharacterized protein</fullName>
    </submittedName>
</protein>
<dbReference type="AlphaFoldDB" id="E9EA18"/>
<organism evidence="2">
    <name type="scientific">Metarhizium acridum (strain CQMa 102)</name>
    <dbReference type="NCBI Taxonomy" id="655827"/>
    <lineage>
        <taxon>Eukaryota</taxon>
        <taxon>Fungi</taxon>
        <taxon>Dikarya</taxon>
        <taxon>Ascomycota</taxon>
        <taxon>Pezizomycotina</taxon>
        <taxon>Sordariomycetes</taxon>
        <taxon>Hypocreomycetidae</taxon>
        <taxon>Hypocreales</taxon>
        <taxon>Clavicipitaceae</taxon>
        <taxon>Metarhizium</taxon>
    </lineage>
</organism>
<name>E9EA18_METAQ</name>
<accession>E9EA18</accession>
<proteinExistence type="predicted"/>
<keyword evidence="2" id="KW-1185">Reference proteome</keyword>
<dbReference type="EMBL" id="GL698530">
    <property type="protein sequence ID" value="EFY87268.1"/>
    <property type="molecule type" value="Genomic_DNA"/>
</dbReference>
<dbReference type="GeneID" id="19251027"/>
<dbReference type="Proteomes" id="UP000002499">
    <property type="component" value="Unassembled WGS sequence"/>
</dbReference>
<sequence>MALWPEGTKCVKIIWVLDVAGGDVNAAQDRDEYRILLVIARTFRQAHDGYFIDYHASLVQSSLLRIALSTRDKRLQPQFSIEVIRPGTFDEFQKHIRCRGTCWFDLVHLDVHGKFISDDSAANCTRQHSASSLRSAERFDALLEKNRLSRRQGNF</sequence>
<dbReference type="KEGG" id="maw:19251027"/>
<gene>
    <name evidence="1" type="ORF">MAC_06716</name>
</gene>
<dbReference type="OrthoDB" id="5301473at2759"/>
<evidence type="ECO:0000313" key="1">
    <source>
        <dbReference type="EMBL" id="EFY87268.1"/>
    </source>
</evidence>
<dbReference type="InParanoid" id="E9EA18"/>
<evidence type="ECO:0000313" key="2">
    <source>
        <dbReference type="Proteomes" id="UP000002499"/>
    </source>
</evidence>
<dbReference type="HOGENOM" id="CLU_1695908_0_0_1"/>